<proteinExistence type="predicted"/>
<evidence type="ECO:0000313" key="5">
    <source>
        <dbReference type="Proteomes" id="UP000322983"/>
    </source>
</evidence>
<keyword evidence="1" id="KW-0479">Metal-binding</keyword>
<dbReference type="EMBL" id="AP018930">
    <property type="protein sequence ID" value="BBG25521.1"/>
    <property type="molecule type" value="Genomic_DNA"/>
</dbReference>
<evidence type="ECO:0000313" key="3">
    <source>
        <dbReference type="EMBL" id="BBG22742.1"/>
    </source>
</evidence>
<accession>A0A510DRG2</accession>
<dbReference type="EMBL" id="AP018929">
    <property type="protein sequence ID" value="BBG22742.1"/>
    <property type="molecule type" value="Genomic_DNA"/>
</dbReference>
<dbReference type="STRING" id="1294262.GCA_001316085_00817"/>
<dbReference type="KEGG" id="step:IC006_0026"/>
<accession>A0A510DZ64</accession>
<keyword evidence="5" id="KW-1185">Reference proteome</keyword>
<evidence type="ECO:0000256" key="1">
    <source>
        <dbReference type="ARBA" id="ARBA00022723"/>
    </source>
</evidence>
<reference evidence="3 5" key="2">
    <citation type="journal article" date="2020" name="Int. J. Syst. Evol. Microbiol.">
        <title>Sulfuracidifex tepidarius gen. nov., sp. nov. and transfer of Sulfolobus metallicus Huber and Stetter 1992 to the genus Sulfuracidifex as Sulfuracidifex metallicus comb. nov.</title>
        <authorList>
            <person name="Itoh T."/>
            <person name="Miura T."/>
            <person name="Sakai H.D."/>
            <person name="Kato S."/>
            <person name="Ohkuma M."/>
            <person name="Takashina T."/>
        </authorList>
    </citation>
    <scope>NUCLEOTIDE SEQUENCE [LARGE SCALE GENOMIC DNA]</scope>
    <source>
        <strain evidence="3 5">IC-006</strain>
        <strain evidence="4">IC-007</strain>
    </source>
</reference>
<protein>
    <recommendedName>
        <fullName evidence="2">Cupin type-2 domain-containing protein</fullName>
    </recommendedName>
</protein>
<evidence type="ECO:0000259" key="2">
    <source>
        <dbReference type="Pfam" id="PF07883"/>
    </source>
</evidence>
<dbReference type="GO" id="GO:0046872">
    <property type="term" value="F:metal ion binding"/>
    <property type="evidence" value="ECO:0007669"/>
    <property type="project" value="UniProtKB-KW"/>
</dbReference>
<feature type="domain" description="Cupin type-2" evidence="2">
    <location>
        <begin position="43"/>
        <end position="110"/>
    </location>
</feature>
<dbReference type="Proteomes" id="UP000325030">
    <property type="component" value="Chromosome"/>
</dbReference>
<dbReference type="InterPro" id="IPR014710">
    <property type="entry name" value="RmlC-like_jellyroll"/>
</dbReference>
<dbReference type="GeneID" id="41716552"/>
<dbReference type="Gene3D" id="2.60.120.10">
    <property type="entry name" value="Jelly Rolls"/>
    <property type="match status" value="1"/>
</dbReference>
<organism evidence="3 5">
    <name type="scientific">Sulfuracidifex tepidarius</name>
    <dbReference type="NCBI Taxonomy" id="1294262"/>
    <lineage>
        <taxon>Archaea</taxon>
        <taxon>Thermoproteota</taxon>
        <taxon>Thermoprotei</taxon>
        <taxon>Sulfolobales</taxon>
        <taxon>Sulfolobaceae</taxon>
        <taxon>Sulfuracidifex</taxon>
    </lineage>
</organism>
<dbReference type="InterPro" id="IPR013096">
    <property type="entry name" value="Cupin_2"/>
</dbReference>
<dbReference type="SUPFAM" id="SSF51182">
    <property type="entry name" value="RmlC-like cupins"/>
    <property type="match status" value="1"/>
</dbReference>
<evidence type="ECO:0000313" key="4">
    <source>
        <dbReference type="EMBL" id="BBG25521.1"/>
    </source>
</evidence>
<dbReference type="AlphaFoldDB" id="A0A510DRG2"/>
<dbReference type="OrthoDB" id="23670at2157"/>
<dbReference type="PANTHER" id="PTHR35848:SF6">
    <property type="entry name" value="CUPIN TYPE-2 DOMAIN-CONTAINING PROTEIN"/>
    <property type="match status" value="1"/>
</dbReference>
<dbReference type="RefSeq" id="WP_054845335.1">
    <property type="nucleotide sequence ID" value="NZ_AP018929.1"/>
</dbReference>
<dbReference type="InterPro" id="IPR011051">
    <property type="entry name" value="RmlC_Cupin_sf"/>
</dbReference>
<evidence type="ECO:0000313" key="6">
    <source>
        <dbReference type="Proteomes" id="UP000325030"/>
    </source>
</evidence>
<gene>
    <name evidence="3" type="ORF">IC006_0026</name>
    <name evidence="4" type="ORF">IC007_0026</name>
</gene>
<dbReference type="PANTHER" id="PTHR35848">
    <property type="entry name" value="OXALATE-BINDING PROTEIN"/>
    <property type="match status" value="1"/>
</dbReference>
<sequence length="128" mass="14772">MEFFKATVDSVQREEVKIGDTKDTFIQWLVTKAQGSESYALRRFTMKPGGVITCHNHKYVETVYLLQGKLEVSVGNQKLQMEKDSYVFINKFVPHELKNIGNEEVVFLCVISYEDDMKIKALDKCPED</sequence>
<name>A0A510DRG2_9CREN</name>
<dbReference type="InterPro" id="IPR051610">
    <property type="entry name" value="GPI/OXD"/>
</dbReference>
<dbReference type="Pfam" id="PF07883">
    <property type="entry name" value="Cupin_2"/>
    <property type="match status" value="1"/>
</dbReference>
<reference evidence="6" key="1">
    <citation type="submission" date="2018-09" db="EMBL/GenBank/DDBJ databases">
        <title>Complete Genome Sequencing of Sulfolobus sp. JCM 16834.</title>
        <authorList>
            <person name="Kato S."/>
            <person name="Itoh T."/>
            <person name="Ohkuma M."/>
        </authorList>
    </citation>
    <scope>NUCLEOTIDE SEQUENCE [LARGE SCALE GENOMIC DNA]</scope>
    <source>
        <strain evidence="6">IC-007</strain>
    </source>
</reference>
<dbReference type="Proteomes" id="UP000322983">
    <property type="component" value="Chromosome"/>
</dbReference>